<dbReference type="InterPro" id="IPR036249">
    <property type="entry name" value="Thioredoxin-like_sf"/>
</dbReference>
<feature type="binding site" evidence="2">
    <location>
        <position position="164"/>
    </location>
    <ligand>
        <name>Cu cation</name>
        <dbReference type="ChEBI" id="CHEBI:23378"/>
    </ligand>
</feature>
<dbReference type="Proteomes" id="UP000001640">
    <property type="component" value="Chromosome 5"/>
</dbReference>
<protein>
    <recommendedName>
        <fullName evidence="7">Thioredoxin domain-containing protein</fullName>
    </recommendedName>
</protein>
<keyword evidence="6" id="KW-1185">Reference proteome</keyword>
<evidence type="ECO:0000256" key="2">
    <source>
        <dbReference type="PIRSR" id="PIRSR603782-1"/>
    </source>
</evidence>
<keyword evidence="2" id="KW-0186">Copper</keyword>
<dbReference type="GO" id="GO:0034599">
    <property type="term" value="P:cellular response to oxidative stress"/>
    <property type="evidence" value="ECO:0007669"/>
    <property type="project" value="EnsemblFungi"/>
</dbReference>
<dbReference type="CDD" id="cd02968">
    <property type="entry name" value="SCO"/>
    <property type="match status" value="1"/>
</dbReference>
<dbReference type="SUPFAM" id="SSF52833">
    <property type="entry name" value="Thioredoxin-like"/>
    <property type="match status" value="1"/>
</dbReference>
<feature type="transmembrane region" description="Helical" evidence="4">
    <location>
        <begin position="85"/>
        <end position="103"/>
    </location>
</feature>
<dbReference type="PANTHER" id="PTHR12151:SF5">
    <property type="entry name" value="AT19154P"/>
    <property type="match status" value="1"/>
</dbReference>
<keyword evidence="4" id="KW-1133">Transmembrane helix</keyword>
<dbReference type="OMA" id="MLYFRVE"/>
<dbReference type="OrthoDB" id="270009at2759"/>
<dbReference type="AlphaFoldDB" id="G0VFG6"/>
<dbReference type="EMBL" id="HE576756">
    <property type="protein sequence ID" value="CCC70232.1"/>
    <property type="molecule type" value="Genomic_DNA"/>
</dbReference>
<dbReference type="FunFam" id="3.40.30.10:FF:000013">
    <property type="entry name" value="Blast:Protein SCO1 homolog, mitochondrial"/>
    <property type="match status" value="1"/>
</dbReference>
<dbReference type="Gene3D" id="3.40.30.10">
    <property type="entry name" value="Glutaredoxin"/>
    <property type="match status" value="1"/>
</dbReference>
<dbReference type="GO" id="GO:0005743">
    <property type="term" value="C:mitochondrial inner membrane"/>
    <property type="evidence" value="ECO:0007669"/>
    <property type="project" value="EnsemblFungi"/>
</dbReference>
<dbReference type="Pfam" id="PF02630">
    <property type="entry name" value="SCO1-SenC"/>
    <property type="match status" value="1"/>
</dbReference>
<evidence type="ECO:0000256" key="3">
    <source>
        <dbReference type="PIRSR" id="PIRSR603782-2"/>
    </source>
</evidence>
<feature type="disulfide bond" description="Redox-active" evidence="3">
    <location>
        <begin position="160"/>
        <end position="164"/>
    </location>
</feature>
<organism evidence="5 6">
    <name type="scientific">Naumovozyma castellii</name>
    <name type="common">Yeast</name>
    <name type="synonym">Saccharomyces castellii</name>
    <dbReference type="NCBI Taxonomy" id="27288"/>
    <lineage>
        <taxon>Eukaryota</taxon>
        <taxon>Fungi</taxon>
        <taxon>Dikarya</taxon>
        <taxon>Ascomycota</taxon>
        <taxon>Saccharomycotina</taxon>
        <taxon>Saccharomycetes</taxon>
        <taxon>Saccharomycetales</taxon>
        <taxon>Saccharomycetaceae</taxon>
        <taxon>Naumovozyma</taxon>
    </lineage>
</organism>
<evidence type="ECO:0000256" key="1">
    <source>
        <dbReference type="ARBA" id="ARBA00010996"/>
    </source>
</evidence>
<feature type="binding site" evidence="2">
    <location>
        <position position="250"/>
    </location>
    <ligand>
        <name>Cu cation</name>
        <dbReference type="ChEBI" id="CHEBI:23378"/>
    </ligand>
</feature>
<proteinExistence type="inferred from homology"/>
<evidence type="ECO:0008006" key="7">
    <source>
        <dbReference type="Google" id="ProtNLM"/>
    </source>
</evidence>
<keyword evidence="3" id="KW-1015">Disulfide bond</keyword>
<accession>G0VFG6</accession>
<dbReference type="RefSeq" id="XP_003676592.1">
    <property type="nucleotide sequence ID" value="XM_003676544.1"/>
</dbReference>
<gene>
    <name evidence="5" type="primary">NCAS0E01620</name>
    <name evidence="5" type="ordered locus">NCAS_0E01620</name>
</gene>
<dbReference type="KEGG" id="ncs:NCAS_0E01620"/>
<keyword evidence="2" id="KW-0479">Metal-binding</keyword>
<feature type="binding site" evidence="2">
    <location>
        <position position="160"/>
    </location>
    <ligand>
        <name>Cu cation</name>
        <dbReference type="ChEBI" id="CHEBI:23378"/>
    </ligand>
</feature>
<reference key="2">
    <citation type="submission" date="2011-08" db="EMBL/GenBank/DDBJ databases">
        <title>Genome sequence of Naumovozyma castellii.</title>
        <authorList>
            <person name="Gordon J.L."/>
            <person name="Armisen D."/>
            <person name="Proux-Wera E."/>
            <person name="OhEigeartaigh S.S."/>
            <person name="Byrne K.P."/>
            <person name="Wolfe K.H."/>
        </authorList>
    </citation>
    <scope>NUCLEOTIDE SEQUENCE</scope>
    <source>
        <strain>Type strain:CBS 4309</strain>
    </source>
</reference>
<dbReference type="PANTHER" id="PTHR12151">
    <property type="entry name" value="ELECTRON TRANSPORT PROTIN SCO1/SENC FAMILY MEMBER"/>
    <property type="match status" value="1"/>
</dbReference>
<sequence length="308" mass="35260">MMKRSMLGVLRANQNILRRSIPNFVRPQLCRQLPMGNLAWNRPFSITTSRCNETSPHKPLSRVPIGGKEDAKNGKFKESTVEFSAGKAIVLFFLVGGALYFFFEKEKRKMETQKEAEANRGYGKPLIGGEFVLYDADGNEFTEKNLLGKFSIIYFGFSHCPDICPDELDKLGIWLDKLEAKNIKIQPIFITCDPARDSPEVLKEYLSDFHDGIIGLSGSYDQVKHCCKKYRVYFSTPPSVKPGQDYLVDHSIFFYLMDPEGQFVEALGQNYDEEVGAQKIEDHVKSYIPLEEREKLNNPSSWYSFLFK</sequence>
<evidence type="ECO:0000313" key="5">
    <source>
        <dbReference type="EMBL" id="CCC70232.1"/>
    </source>
</evidence>
<dbReference type="FunCoup" id="G0VFG6">
    <property type="interactions" value="585"/>
</dbReference>
<keyword evidence="4" id="KW-0812">Transmembrane</keyword>
<name>G0VFG6_NAUCA</name>
<comment type="similarity">
    <text evidence="1">Belongs to the SCO1/2 family.</text>
</comment>
<dbReference type="HOGENOM" id="CLU_050131_0_1_1"/>
<dbReference type="GO" id="GO:0005507">
    <property type="term" value="F:copper ion binding"/>
    <property type="evidence" value="ECO:0007669"/>
    <property type="project" value="EnsemblFungi"/>
</dbReference>
<dbReference type="InterPro" id="IPR003782">
    <property type="entry name" value="SCO1/SenC"/>
</dbReference>
<dbReference type="GO" id="GO:0033617">
    <property type="term" value="P:mitochondrial respiratory chain complex IV assembly"/>
    <property type="evidence" value="ECO:0007669"/>
    <property type="project" value="EnsemblFungi"/>
</dbReference>
<dbReference type="GeneID" id="96903864"/>
<dbReference type="STRING" id="1064592.G0VFG6"/>
<evidence type="ECO:0000256" key="4">
    <source>
        <dbReference type="SAM" id="Phobius"/>
    </source>
</evidence>
<dbReference type="InParanoid" id="G0VFG6"/>
<dbReference type="GO" id="GO:0045454">
    <property type="term" value="P:cell redox homeostasis"/>
    <property type="evidence" value="ECO:0007669"/>
    <property type="project" value="EnsemblFungi"/>
</dbReference>
<reference evidence="5 6" key="1">
    <citation type="journal article" date="2011" name="Proc. Natl. Acad. Sci. U.S.A.">
        <title>Evolutionary erosion of yeast sex chromosomes by mating-type switching accidents.</title>
        <authorList>
            <person name="Gordon J.L."/>
            <person name="Armisen D."/>
            <person name="Proux-Wera E."/>
            <person name="Oheigeartaigh S.S."/>
            <person name="Byrne K.P."/>
            <person name="Wolfe K.H."/>
        </authorList>
    </citation>
    <scope>NUCLEOTIDE SEQUENCE [LARGE SCALE GENOMIC DNA]</scope>
    <source>
        <strain evidence="6">ATCC 76901 / BCRC 22586 / CBS 4309 / NBRC 1992 / NRRL Y-12630</strain>
    </source>
</reference>
<keyword evidence="4" id="KW-0472">Membrane</keyword>
<evidence type="ECO:0000313" key="6">
    <source>
        <dbReference type="Proteomes" id="UP000001640"/>
    </source>
</evidence>
<dbReference type="eggNOG" id="KOG2792">
    <property type="taxonomic scope" value="Eukaryota"/>
</dbReference>